<dbReference type="AlphaFoldDB" id="A0A246FK00"/>
<feature type="coiled-coil region" evidence="1">
    <location>
        <begin position="850"/>
        <end position="897"/>
    </location>
</feature>
<feature type="coiled-coil region" evidence="1">
    <location>
        <begin position="47"/>
        <end position="98"/>
    </location>
</feature>
<feature type="compositionally biased region" description="Basic and acidic residues" evidence="2">
    <location>
        <begin position="742"/>
        <end position="768"/>
    </location>
</feature>
<dbReference type="OrthoDB" id="975149at2"/>
<gene>
    <name evidence="4" type="ORF">CDA63_11680</name>
</gene>
<sequence>MAENSEERKVRIVLDAQQPNASIKEMGAGLAVLNSQLGKMAQDDPGRAKLQDDYARLNQRIAETRAEMRAVVKTAEELAAEQQQLAEQTEQLAQAQTATVRSGQLSTASMREMKDAAGILATQLEQVSADDPGRAALLRDYQVLQQRVQAAGTEMRTYQKTAEELAAEQRQLAEATERTNQENRQVVLNGQKVDATFGQMKASASALEKQLDDLAGDDPGRAKLLKDYKALKDRIEDVKKEMGEATETGLTFKDALSFAGVAVGAEAALDMIKEFGAEVINTTTEIGKMRSDINSLTGASGQELDALSTGIRALSQTFGKEYNEVLVASNSLSKQMGISQKEALDLIEKGFISGADANGEFLDQLREYPAQFKAAGVSASEFVAIVSKSQTDGVFSDKGVDVVKEFGLRIREQTKATGESLEAAFGTEFTKKLFAGINDGSISSVEALKLVSTQMNDTQVPAAQLQTVIADVFGGPGEDAGLDYLKSLRNVGGGIDELIDHTNPYIQQQEALLASQKELAGAQNELAKEFEGTGNTMEVLSNGAMTFLYTLLVSLAATWKEAVAPVREMWDELGRVAEQMGLVSKEGSLAKDIANGLGAVIRFLFTPTRLLWGVLSDMAKATLEWGQQSANAKALLVLMIAPLRLLFDMLRDSPAFFEGFSAAAKVSFGQVGKAWKAVMAGDISGAVDEFNRIGGAAGRAYLDAFNATRAARPTEPDAPAPAGGDDAAGNKPGGGGDGTTQAERDKTAKDAQTAREKARKEREADQKAADQLRLDNLKKIVAEELGELSRLDVLRNQLGQQADNDELTRRQQQRDKLFQAASAQVDKLTGLESDYTERVEAIIEERDLSLRELQAKFDEESEKRKQEEIDKRIAVDEAETEQRLAELELKLANGELDEWAYQDAVYAVKQAALERELDLIKQKSGEESAEYKKLTAEKLKDQADFVASRKGQEEGLYRAQKFLTAAKNVLHSDELATLLEVTGKKTLLYKAAMAVQKALSIAEIYMSLPKQFASNAEAGAKIAAIAPPVTIPLGTAYTVGANVAAGAAAGAGVAKILGLGFRKGGDTGSGQADGGLSMAGFTVAANGKLLDAEGYPIAGVVHEKEYVIPEWMRADPKVVQIEQFLEAKRQTRGFREGGATSDDVVPTATAPRPAGEERLVQVLDRLDSRLGNVEQWAKELAVHLDVYGLEQTLDEREATRKAAEIR</sequence>
<reference evidence="4 5" key="1">
    <citation type="submission" date="2017-06" db="EMBL/GenBank/DDBJ databases">
        <title>Hymenobacter amundsenii sp. nov. isolated from regoliths in Antarctica.</title>
        <authorList>
            <person name="Sedlacek I."/>
            <person name="Kralova S."/>
            <person name="Pantucek R."/>
            <person name="Svec P."/>
            <person name="Holochova P."/>
            <person name="Stankova E."/>
            <person name="Vrbovska V."/>
            <person name="Busse H.-J."/>
        </authorList>
    </citation>
    <scope>NUCLEOTIDE SEQUENCE [LARGE SCALE GENOMIC DNA]</scope>
    <source>
        <strain evidence="4 5">CCM 8682</strain>
    </source>
</reference>
<feature type="domain" description="Phage tail tape measure protein" evidence="3">
    <location>
        <begin position="270"/>
        <end position="474"/>
    </location>
</feature>
<dbReference type="Pfam" id="PF10145">
    <property type="entry name" value="PhageMin_Tail"/>
    <property type="match status" value="1"/>
</dbReference>
<name>A0A246FK00_9BACT</name>
<feature type="region of interest" description="Disordered" evidence="2">
    <location>
        <begin position="712"/>
        <end position="768"/>
    </location>
</feature>
<dbReference type="RefSeq" id="WP_088464634.1">
    <property type="nucleotide sequence ID" value="NZ_NIRR01000018.1"/>
</dbReference>
<comment type="caution">
    <text evidence="4">The sequence shown here is derived from an EMBL/GenBank/DDBJ whole genome shotgun (WGS) entry which is preliminary data.</text>
</comment>
<dbReference type="Proteomes" id="UP000197277">
    <property type="component" value="Unassembled WGS sequence"/>
</dbReference>
<evidence type="ECO:0000256" key="2">
    <source>
        <dbReference type="SAM" id="MobiDB-lite"/>
    </source>
</evidence>
<evidence type="ECO:0000259" key="3">
    <source>
        <dbReference type="Pfam" id="PF10145"/>
    </source>
</evidence>
<keyword evidence="5" id="KW-1185">Reference proteome</keyword>
<organism evidence="4 5">
    <name type="scientific">Hymenobacter amundsenii</name>
    <dbReference type="NCBI Taxonomy" id="2006685"/>
    <lineage>
        <taxon>Bacteria</taxon>
        <taxon>Pseudomonadati</taxon>
        <taxon>Bacteroidota</taxon>
        <taxon>Cytophagia</taxon>
        <taxon>Cytophagales</taxon>
        <taxon>Hymenobacteraceae</taxon>
        <taxon>Hymenobacter</taxon>
    </lineage>
</organism>
<evidence type="ECO:0000256" key="1">
    <source>
        <dbReference type="SAM" id="Coils"/>
    </source>
</evidence>
<evidence type="ECO:0000313" key="4">
    <source>
        <dbReference type="EMBL" id="OWP62871.1"/>
    </source>
</evidence>
<feature type="coiled-coil region" evidence="1">
    <location>
        <begin position="148"/>
        <end position="185"/>
    </location>
</feature>
<keyword evidence="1" id="KW-0175">Coiled coil</keyword>
<feature type="coiled-coil region" evidence="1">
    <location>
        <begin position="221"/>
        <end position="248"/>
    </location>
</feature>
<accession>A0A246FK00</accession>
<feature type="compositionally biased region" description="Low complexity" evidence="2">
    <location>
        <begin position="720"/>
        <end position="730"/>
    </location>
</feature>
<dbReference type="Gene3D" id="1.10.287.1490">
    <property type="match status" value="1"/>
</dbReference>
<evidence type="ECO:0000313" key="5">
    <source>
        <dbReference type="Proteomes" id="UP000197277"/>
    </source>
</evidence>
<protein>
    <recommendedName>
        <fullName evidence="3">Phage tail tape measure protein domain-containing protein</fullName>
    </recommendedName>
</protein>
<dbReference type="InterPro" id="IPR010090">
    <property type="entry name" value="Phage_tape_meas"/>
</dbReference>
<dbReference type="EMBL" id="NIRR01000018">
    <property type="protein sequence ID" value="OWP62871.1"/>
    <property type="molecule type" value="Genomic_DNA"/>
</dbReference>
<proteinExistence type="predicted"/>